<evidence type="ECO:0000313" key="12">
    <source>
        <dbReference type="Proteomes" id="UP000254575"/>
    </source>
</evidence>
<dbReference type="HAMAP" id="MF_00236">
    <property type="entry name" value="TatA_E"/>
    <property type="match status" value="1"/>
</dbReference>
<protein>
    <recommendedName>
        <fullName evidence="9">Sec-independent protein translocase protein TatA</fullName>
    </recommendedName>
</protein>
<keyword evidence="7 9" id="KW-0811">Translocation</keyword>
<keyword evidence="4 9" id="KW-0812">Transmembrane</keyword>
<dbReference type="Gene3D" id="1.20.5.3310">
    <property type="match status" value="1"/>
</dbReference>
<reference evidence="11 12" key="1">
    <citation type="submission" date="2018-06" db="EMBL/GenBank/DDBJ databases">
        <authorList>
            <consortium name="Pathogen Informatics"/>
            <person name="Doyle S."/>
        </authorList>
    </citation>
    <scope>NUCLEOTIDE SEQUENCE [LARGE SCALE GENOMIC DNA]</scope>
    <source>
        <strain evidence="11 12">NCTC10717</strain>
    </source>
</reference>
<keyword evidence="8 9" id="KW-0472">Membrane</keyword>
<organism evidence="11 12">
    <name type="scientific">Suttonella indologenes</name>
    <dbReference type="NCBI Taxonomy" id="13276"/>
    <lineage>
        <taxon>Bacteria</taxon>
        <taxon>Pseudomonadati</taxon>
        <taxon>Pseudomonadota</taxon>
        <taxon>Gammaproteobacteria</taxon>
        <taxon>Cardiobacteriales</taxon>
        <taxon>Cardiobacteriaceae</taxon>
        <taxon>Suttonella</taxon>
    </lineage>
</organism>
<evidence type="ECO:0000256" key="6">
    <source>
        <dbReference type="ARBA" id="ARBA00022989"/>
    </source>
</evidence>
<dbReference type="InterPro" id="IPR003369">
    <property type="entry name" value="TatA/B/E"/>
</dbReference>
<dbReference type="OrthoDB" id="7066617at2"/>
<evidence type="ECO:0000256" key="3">
    <source>
        <dbReference type="ARBA" id="ARBA00022475"/>
    </source>
</evidence>
<evidence type="ECO:0000256" key="9">
    <source>
        <dbReference type="HAMAP-Rule" id="MF_00236"/>
    </source>
</evidence>
<keyword evidence="6 9" id="KW-1133">Transmembrane helix</keyword>
<evidence type="ECO:0000256" key="7">
    <source>
        <dbReference type="ARBA" id="ARBA00023010"/>
    </source>
</evidence>
<dbReference type="RefSeq" id="WP_115218901.1">
    <property type="nucleotide sequence ID" value="NZ_UHIA01000004.1"/>
</dbReference>
<comment type="function">
    <text evidence="9">Part of the twin-arginine translocation (Tat) system that transports large folded proteins containing a characteristic twin-arginine motif in their signal peptide across membranes. TatA could form the protein-conducting channel of the Tat system.</text>
</comment>
<keyword evidence="5 9" id="KW-0653">Protein transport</keyword>
<feature type="transmembrane region" description="Helical" evidence="9">
    <location>
        <begin position="6"/>
        <end position="24"/>
    </location>
</feature>
<dbReference type="InterPro" id="IPR006312">
    <property type="entry name" value="TatA/E"/>
</dbReference>
<evidence type="ECO:0000256" key="5">
    <source>
        <dbReference type="ARBA" id="ARBA00022927"/>
    </source>
</evidence>
<comment type="subcellular location">
    <subcellularLocation>
        <location evidence="1 9">Cell membrane</location>
        <topology evidence="1 9">Single-pass membrane protein</topology>
    </subcellularLocation>
</comment>
<keyword evidence="12" id="KW-1185">Reference proteome</keyword>
<evidence type="ECO:0000256" key="1">
    <source>
        <dbReference type="ARBA" id="ARBA00004162"/>
    </source>
</evidence>
<evidence type="ECO:0000256" key="8">
    <source>
        <dbReference type="ARBA" id="ARBA00023136"/>
    </source>
</evidence>
<feature type="compositionally biased region" description="Basic and acidic residues" evidence="10">
    <location>
        <begin position="57"/>
        <end position="76"/>
    </location>
</feature>
<dbReference type="GO" id="GO:0043953">
    <property type="term" value="P:protein transport by the Tat complex"/>
    <property type="evidence" value="ECO:0007669"/>
    <property type="project" value="UniProtKB-UniRule"/>
</dbReference>
<comment type="similarity">
    <text evidence="9">Belongs to the TatA/E family.</text>
</comment>
<comment type="subunit">
    <text evidence="9">The Tat system comprises two distinct complexes: a TatABC complex, containing multiple copies of TatA, TatB and TatC subunits, and a separate TatA complex, containing only TatA subunits. Substrates initially bind to the TatABC complex, which probably triggers association of the separate TatA complex to form the active translocon.</text>
</comment>
<dbReference type="Proteomes" id="UP000254575">
    <property type="component" value="Unassembled WGS sequence"/>
</dbReference>
<sequence length="76" mass="8350">MGISPIQLLIVLVIVVLIFGGKRLRTLGSDLGSAIKGFKNEMKSEEETSQPQQRVSYEQRDDGVIDGEVTSKDKTV</sequence>
<name>A0A380N158_9GAMM</name>
<dbReference type="Pfam" id="PF02416">
    <property type="entry name" value="TatA_B_E"/>
    <property type="match status" value="1"/>
</dbReference>
<dbReference type="PANTHER" id="PTHR42982:SF1">
    <property type="entry name" value="SEC-INDEPENDENT PROTEIN TRANSLOCASE PROTEIN TATA"/>
    <property type="match status" value="1"/>
</dbReference>
<gene>
    <name evidence="9 11" type="primary">tatA</name>
    <name evidence="11" type="ORF">NCTC10717_01765</name>
</gene>
<accession>A0A380N158</accession>
<evidence type="ECO:0000256" key="10">
    <source>
        <dbReference type="SAM" id="MobiDB-lite"/>
    </source>
</evidence>
<dbReference type="PANTHER" id="PTHR42982">
    <property type="entry name" value="SEC-INDEPENDENT PROTEIN TRANSLOCASE PROTEIN TATA"/>
    <property type="match status" value="1"/>
</dbReference>
<evidence type="ECO:0000256" key="2">
    <source>
        <dbReference type="ARBA" id="ARBA00022448"/>
    </source>
</evidence>
<keyword evidence="3 9" id="KW-1003">Cell membrane</keyword>
<dbReference type="GO" id="GO:0008320">
    <property type="term" value="F:protein transmembrane transporter activity"/>
    <property type="evidence" value="ECO:0007669"/>
    <property type="project" value="UniProtKB-UniRule"/>
</dbReference>
<proteinExistence type="inferred from homology"/>
<dbReference type="GO" id="GO:0033281">
    <property type="term" value="C:TAT protein transport complex"/>
    <property type="evidence" value="ECO:0007669"/>
    <property type="project" value="UniProtKB-UniRule"/>
</dbReference>
<evidence type="ECO:0000313" key="11">
    <source>
        <dbReference type="EMBL" id="SUO98026.1"/>
    </source>
</evidence>
<dbReference type="NCBIfam" id="TIGR01411">
    <property type="entry name" value="tatAE"/>
    <property type="match status" value="1"/>
</dbReference>
<feature type="region of interest" description="Disordered" evidence="10">
    <location>
        <begin position="39"/>
        <end position="76"/>
    </location>
</feature>
<dbReference type="AlphaFoldDB" id="A0A380N158"/>
<evidence type="ECO:0000256" key="4">
    <source>
        <dbReference type="ARBA" id="ARBA00022692"/>
    </source>
</evidence>
<keyword evidence="2 9" id="KW-0813">Transport</keyword>
<dbReference type="EMBL" id="UHIA01000004">
    <property type="protein sequence ID" value="SUO98026.1"/>
    <property type="molecule type" value="Genomic_DNA"/>
</dbReference>